<organism evidence="1 2">
    <name type="scientific">Sinanodonta woodiana</name>
    <name type="common">Chinese pond mussel</name>
    <name type="synonym">Anodonta woodiana</name>
    <dbReference type="NCBI Taxonomy" id="1069815"/>
    <lineage>
        <taxon>Eukaryota</taxon>
        <taxon>Metazoa</taxon>
        <taxon>Spiralia</taxon>
        <taxon>Lophotrochozoa</taxon>
        <taxon>Mollusca</taxon>
        <taxon>Bivalvia</taxon>
        <taxon>Autobranchia</taxon>
        <taxon>Heteroconchia</taxon>
        <taxon>Palaeoheterodonta</taxon>
        <taxon>Unionida</taxon>
        <taxon>Unionoidea</taxon>
        <taxon>Unionidae</taxon>
        <taxon>Unioninae</taxon>
        <taxon>Sinanodonta</taxon>
    </lineage>
</organism>
<feature type="non-terminal residue" evidence="1">
    <location>
        <position position="1"/>
    </location>
</feature>
<sequence>IWLPNHSVPLTSRKLEKVSTLAKSINDESMMCDESRINNHSILTDEKMLS</sequence>
<accession>A0ABD3T655</accession>
<feature type="non-terminal residue" evidence="1">
    <location>
        <position position="50"/>
    </location>
</feature>
<reference evidence="1 2" key="1">
    <citation type="submission" date="2024-11" db="EMBL/GenBank/DDBJ databases">
        <title>Chromosome-level genome assembly of the freshwater bivalve Anodonta woodiana.</title>
        <authorList>
            <person name="Chen X."/>
        </authorList>
    </citation>
    <scope>NUCLEOTIDE SEQUENCE [LARGE SCALE GENOMIC DNA]</scope>
    <source>
        <strain evidence="1">MN2024</strain>
        <tissue evidence="1">Gills</tissue>
    </source>
</reference>
<protein>
    <submittedName>
        <fullName evidence="1">Uncharacterized protein</fullName>
    </submittedName>
</protein>
<name>A0ABD3T655_SINWO</name>
<comment type="caution">
    <text evidence="1">The sequence shown here is derived from an EMBL/GenBank/DDBJ whole genome shotgun (WGS) entry which is preliminary data.</text>
</comment>
<keyword evidence="2" id="KW-1185">Reference proteome</keyword>
<dbReference type="AlphaFoldDB" id="A0ABD3T655"/>
<dbReference type="EMBL" id="JBJQND010000019">
    <property type="protein sequence ID" value="KAL3831813.1"/>
    <property type="molecule type" value="Genomic_DNA"/>
</dbReference>
<dbReference type="Proteomes" id="UP001634394">
    <property type="component" value="Unassembled WGS sequence"/>
</dbReference>
<proteinExistence type="predicted"/>
<gene>
    <name evidence="1" type="ORF">ACJMK2_023516</name>
</gene>
<evidence type="ECO:0000313" key="2">
    <source>
        <dbReference type="Proteomes" id="UP001634394"/>
    </source>
</evidence>
<evidence type="ECO:0000313" key="1">
    <source>
        <dbReference type="EMBL" id="KAL3831813.1"/>
    </source>
</evidence>